<dbReference type="InterPro" id="IPR003694">
    <property type="entry name" value="NAD_synthase"/>
</dbReference>
<keyword evidence="3 6" id="KW-0547">Nucleotide-binding</keyword>
<proteinExistence type="inferred from homology"/>
<evidence type="ECO:0000256" key="7">
    <source>
        <dbReference type="RuleBase" id="RU003812"/>
    </source>
</evidence>
<evidence type="ECO:0000256" key="5">
    <source>
        <dbReference type="ARBA" id="ARBA00023027"/>
    </source>
</evidence>
<feature type="domain" description="NAD/GMP synthase" evidence="8">
    <location>
        <begin position="10"/>
        <end position="252"/>
    </location>
</feature>
<dbReference type="GO" id="GO:0009435">
    <property type="term" value="P:NAD+ biosynthetic process"/>
    <property type="evidence" value="ECO:0007669"/>
    <property type="project" value="UniProtKB-UniPathway"/>
</dbReference>
<dbReference type="CDD" id="cd00553">
    <property type="entry name" value="NAD_synthase"/>
    <property type="match status" value="1"/>
</dbReference>
<dbReference type="UniPathway" id="UPA00253"/>
<dbReference type="PANTHER" id="PTHR23090:SF9">
    <property type="entry name" value="GLUTAMINE-DEPENDENT NAD(+) SYNTHETASE"/>
    <property type="match status" value="1"/>
</dbReference>
<dbReference type="GO" id="GO:0005524">
    <property type="term" value="F:ATP binding"/>
    <property type="evidence" value="ECO:0007669"/>
    <property type="project" value="UniProtKB-KW"/>
</dbReference>
<dbReference type="Pfam" id="PF02540">
    <property type="entry name" value="NAD_synthase"/>
    <property type="match status" value="1"/>
</dbReference>
<reference evidence="9 10" key="1">
    <citation type="journal article" date="2016" name="Nat. Commun.">
        <title>Thousands of microbial genomes shed light on interconnected biogeochemical processes in an aquifer system.</title>
        <authorList>
            <person name="Anantharaman K."/>
            <person name="Brown C.T."/>
            <person name="Hug L.A."/>
            <person name="Sharon I."/>
            <person name="Castelle C.J."/>
            <person name="Probst A.J."/>
            <person name="Thomas B.C."/>
            <person name="Singh A."/>
            <person name="Wilkins M.J."/>
            <person name="Karaoz U."/>
            <person name="Brodie E.L."/>
            <person name="Williams K.H."/>
            <person name="Hubbard S.S."/>
            <person name="Banfield J.F."/>
        </authorList>
    </citation>
    <scope>NUCLEOTIDE SEQUENCE [LARGE SCALE GENOMIC DNA]</scope>
</reference>
<protein>
    <recommendedName>
        <fullName evidence="7">NH(3)-dependent NAD(+) synthetase</fullName>
        <ecNumber evidence="7">6.3.1.5</ecNumber>
    </recommendedName>
</protein>
<dbReference type="GO" id="GO:0008795">
    <property type="term" value="F:NAD+ synthase activity"/>
    <property type="evidence" value="ECO:0007669"/>
    <property type="project" value="UniProtKB-EC"/>
</dbReference>
<evidence type="ECO:0000313" key="9">
    <source>
        <dbReference type="EMBL" id="OGG09084.1"/>
    </source>
</evidence>
<dbReference type="SUPFAM" id="SSF52402">
    <property type="entry name" value="Adenine nucleotide alpha hydrolases-like"/>
    <property type="match status" value="1"/>
</dbReference>
<accession>A0A1F5Z9T2</accession>
<dbReference type="GO" id="GO:0004359">
    <property type="term" value="F:glutaminase activity"/>
    <property type="evidence" value="ECO:0007669"/>
    <property type="project" value="InterPro"/>
</dbReference>
<evidence type="ECO:0000256" key="6">
    <source>
        <dbReference type="RuleBase" id="RU003811"/>
    </source>
</evidence>
<dbReference type="STRING" id="1798373.A2154_04915"/>
<dbReference type="GO" id="GO:0003952">
    <property type="term" value="F:NAD+ synthase (glutamine-hydrolyzing) activity"/>
    <property type="evidence" value="ECO:0007669"/>
    <property type="project" value="InterPro"/>
</dbReference>
<evidence type="ECO:0000259" key="8">
    <source>
        <dbReference type="Pfam" id="PF02540"/>
    </source>
</evidence>
<sequence>MKPFDSQKTVENLTVFLKTTFKKVGFSKAVIGVSGGVDSAAACVLCIRALGAVNVYPVLMPYGILNTRGTLDAMEFLQSHKIPLKNILRLDIKPAADMLTKNLWMPDNTRRGNIMARMRMIVLFDTAKKLPGLVVGTENRSEHLLGYYTRFGDVASDIEPLRHLYKTQVLELASHLGVGENILKKPPSAGLWDSQTDEGEFGFTYKDADEILYLMFDANKTPEEIVKQGHDKQIVDLVVKRVKDNEFKHDLPYTIR</sequence>
<keyword evidence="4 6" id="KW-0067">ATP-binding</keyword>
<dbReference type="PANTHER" id="PTHR23090">
    <property type="entry name" value="NH 3 /GLUTAMINE-DEPENDENT NAD + SYNTHETASE"/>
    <property type="match status" value="1"/>
</dbReference>
<dbReference type="InterPro" id="IPR014729">
    <property type="entry name" value="Rossmann-like_a/b/a_fold"/>
</dbReference>
<dbReference type="NCBIfam" id="TIGR00552">
    <property type="entry name" value="nadE"/>
    <property type="match status" value="1"/>
</dbReference>
<dbReference type="AlphaFoldDB" id="A0A1F5Z9T2"/>
<dbReference type="EMBL" id="MFJC01000028">
    <property type="protein sequence ID" value="OGG09084.1"/>
    <property type="molecule type" value="Genomic_DNA"/>
</dbReference>
<dbReference type="InterPro" id="IPR022310">
    <property type="entry name" value="NAD/GMP_synthase"/>
</dbReference>
<dbReference type="Gene3D" id="3.40.50.620">
    <property type="entry name" value="HUPs"/>
    <property type="match status" value="1"/>
</dbReference>
<comment type="pathway">
    <text evidence="1">Cofactor biosynthesis; NAD(+) biosynthesis.</text>
</comment>
<comment type="caution">
    <text evidence="9">The sequence shown here is derived from an EMBL/GenBank/DDBJ whole genome shotgun (WGS) entry which is preliminary data.</text>
</comment>
<evidence type="ECO:0000256" key="2">
    <source>
        <dbReference type="ARBA" id="ARBA00022598"/>
    </source>
</evidence>
<dbReference type="GO" id="GO:0005737">
    <property type="term" value="C:cytoplasm"/>
    <property type="evidence" value="ECO:0007669"/>
    <property type="project" value="InterPro"/>
</dbReference>
<organism evidence="9 10">
    <name type="scientific">Candidatus Gottesmanbacteria bacterium RBG_16_43_7</name>
    <dbReference type="NCBI Taxonomy" id="1798373"/>
    <lineage>
        <taxon>Bacteria</taxon>
        <taxon>Candidatus Gottesmaniibacteriota</taxon>
    </lineage>
</organism>
<keyword evidence="2 6" id="KW-0436">Ligase</keyword>
<dbReference type="EC" id="6.3.1.5" evidence="7"/>
<name>A0A1F5Z9T2_9BACT</name>
<dbReference type="Proteomes" id="UP000176854">
    <property type="component" value="Unassembled WGS sequence"/>
</dbReference>
<gene>
    <name evidence="9" type="ORF">A2154_04915</name>
</gene>
<evidence type="ECO:0000256" key="1">
    <source>
        <dbReference type="ARBA" id="ARBA00004790"/>
    </source>
</evidence>
<evidence type="ECO:0000256" key="4">
    <source>
        <dbReference type="ARBA" id="ARBA00022840"/>
    </source>
</evidence>
<dbReference type="FunFam" id="3.40.50.620:FF:000106">
    <property type="entry name" value="Glutamine-dependent NAD(+) synthetase"/>
    <property type="match status" value="1"/>
</dbReference>
<keyword evidence="5 6" id="KW-0520">NAD</keyword>
<dbReference type="NCBIfam" id="NF010587">
    <property type="entry name" value="PRK13980.1"/>
    <property type="match status" value="1"/>
</dbReference>
<evidence type="ECO:0000256" key="3">
    <source>
        <dbReference type="ARBA" id="ARBA00022741"/>
    </source>
</evidence>
<comment type="catalytic activity">
    <reaction evidence="7">
        <text>deamido-NAD(+) + NH4(+) + ATP = AMP + diphosphate + NAD(+) + H(+)</text>
        <dbReference type="Rhea" id="RHEA:21188"/>
        <dbReference type="ChEBI" id="CHEBI:15378"/>
        <dbReference type="ChEBI" id="CHEBI:28938"/>
        <dbReference type="ChEBI" id="CHEBI:30616"/>
        <dbReference type="ChEBI" id="CHEBI:33019"/>
        <dbReference type="ChEBI" id="CHEBI:57540"/>
        <dbReference type="ChEBI" id="CHEBI:58437"/>
        <dbReference type="ChEBI" id="CHEBI:456215"/>
        <dbReference type="EC" id="6.3.1.5"/>
    </reaction>
</comment>
<evidence type="ECO:0000313" key="10">
    <source>
        <dbReference type="Proteomes" id="UP000176854"/>
    </source>
</evidence>
<comment type="similarity">
    <text evidence="6">Belongs to the NAD synthetase family.</text>
</comment>